<comment type="caution">
    <text evidence="1">The sequence shown here is derived from an EMBL/GenBank/DDBJ whole genome shotgun (WGS) entry which is preliminary data.</text>
</comment>
<dbReference type="Proteomes" id="UP000821845">
    <property type="component" value="Chromosome 11"/>
</dbReference>
<evidence type="ECO:0000313" key="2">
    <source>
        <dbReference type="Proteomes" id="UP000821845"/>
    </source>
</evidence>
<protein>
    <submittedName>
        <fullName evidence="1">Uncharacterized protein</fullName>
    </submittedName>
</protein>
<sequence>MHKTQQPPTLHSAPVTLKTRSSKYPFFTSTIRGIAECEAFPDSGSKATLTSKARVRASMIVPGTEPPVAGVTVLRAEAALLMSNCFRANFSTLGQRQKSGHRDWHVCSITEVLQHSEATGTVTS</sequence>
<accession>A0ACB7T550</accession>
<dbReference type="EMBL" id="CM023491">
    <property type="protein sequence ID" value="KAH6941412.1"/>
    <property type="molecule type" value="Genomic_DNA"/>
</dbReference>
<reference evidence="1" key="1">
    <citation type="submission" date="2020-05" db="EMBL/GenBank/DDBJ databases">
        <title>Large-scale comparative analyses of tick genomes elucidate their genetic diversity and vector capacities.</title>
        <authorList>
            <person name="Jia N."/>
            <person name="Wang J."/>
            <person name="Shi W."/>
            <person name="Du L."/>
            <person name="Sun Y."/>
            <person name="Zhan W."/>
            <person name="Jiang J."/>
            <person name="Wang Q."/>
            <person name="Zhang B."/>
            <person name="Ji P."/>
            <person name="Sakyi L.B."/>
            <person name="Cui X."/>
            <person name="Yuan T."/>
            <person name="Jiang B."/>
            <person name="Yang W."/>
            <person name="Lam T.T.-Y."/>
            <person name="Chang Q."/>
            <person name="Ding S."/>
            <person name="Wang X."/>
            <person name="Zhu J."/>
            <person name="Ruan X."/>
            <person name="Zhao L."/>
            <person name="Wei J."/>
            <person name="Que T."/>
            <person name="Du C."/>
            <person name="Cheng J."/>
            <person name="Dai P."/>
            <person name="Han X."/>
            <person name="Huang E."/>
            <person name="Gao Y."/>
            <person name="Liu J."/>
            <person name="Shao H."/>
            <person name="Ye R."/>
            <person name="Li L."/>
            <person name="Wei W."/>
            <person name="Wang X."/>
            <person name="Wang C."/>
            <person name="Yang T."/>
            <person name="Huo Q."/>
            <person name="Li W."/>
            <person name="Guo W."/>
            <person name="Chen H."/>
            <person name="Zhou L."/>
            <person name="Ni X."/>
            <person name="Tian J."/>
            <person name="Zhou Y."/>
            <person name="Sheng Y."/>
            <person name="Liu T."/>
            <person name="Pan Y."/>
            <person name="Xia L."/>
            <person name="Li J."/>
            <person name="Zhao F."/>
            <person name="Cao W."/>
        </authorList>
    </citation>
    <scope>NUCLEOTIDE SEQUENCE</scope>
    <source>
        <strain evidence="1">Hyas-2018</strain>
    </source>
</reference>
<evidence type="ECO:0000313" key="1">
    <source>
        <dbReference type="EMBL" id="KAH6941412.1"/>
    </source>
</evidence>
<gene>
    <name evidence="1" type="ORF">HPB50_017918</name>
</gene>
<keyword evidence="2" id="KW-1185">Reference proteome</keyword>
<proteinExistence type="predicted"/>
<organism evidence="1 2">
    <name type="scientific">Hyalomma asiaticum</name>
    <name type="common">Tick</name>
    <dbReference type="NCBI Taxonomy" id="266040"/>
    <lineage>
        <taxon>Eukaryota</taxon>
        <taxon>Metazoa</taxon>
        <taxon>Ecdysozoa</taxon>
        <taxon>Arthropoda</taxon>
        <taxon>Chelicerata</taxon>
        <taxon>Arachnida</taxon>
        <taxon>Acari</taxon>
        <taxon>Parasitiformes</taxon>
        <taxon>Ixodida</taxon>
        <taxon>Ixodoidea</taxon>
        <taxon>Ixodidae</taxon>
        <taxon>Hyalomminae</taxon>
        <taxon>Hyalomma</taxon>
    </lineage>
</organism>
<name>A0ACB7T550_HYAAI</name>